<sequence>MPMSAAAALPLPLRRAGSRIEAPPARVPCDWDRDRRTYTRTYKRGSLGAAQRMCGEAVRTRVPAVDVAPIPPIEGRRGRWRRRYAAGCGGEFLVPMLMPVHPPILPCLVCDRVLCLPIASCPSLPCPALPTHTHTHTHLPTHTHNEPSTPSLSLLCSPVHPLASIRALLSFPISRISFTLCPICIRTRVVHHFAFAPPMAVFFGLSLF</sequence>
<protein>
    <submittedName>
        <fullName evidence="1">Uncharacterized protein</fullName>
    </submittedName>
</protein>
<dbReference type="InParanoid" id="W4K8Y7"/>
<evidence type="ECO:0000313" key="1">
    <source>
        <dbReference type="EMBL" id="ETW82224.1"/>
    </source>
</evidence>
<gene>
    <name evidence="1" type="ORF">HETIRDRAFT_440212</name>
</gene>
<dbReference type="HOGENOM" id="CLU_1323638_0_0_1"/>
<dbReference type="KEGG" id="hir:HETIRDRAFT_440212"/>
<feature type="non-terminal residue" evidence="1">
    <location>
        <position position="208"/>
    </location>
</feature>
<keyword evidence="2" id="KW-1185">Reference proteome</keyword>
<dbReference type="RefSeq" id="XP_009546766.1">
    <property type="nucleotide sequence ID" value="XM_009548471.1"/>
</dbReference>
<dbReference type="GeneID" id="20675237"/>
<dbReference type="Proteomes" id="UP000030671">
    <property type="component" value="Unassembled WGS sequence"/>
</dbReference>
<dbReference type="AlphaFoldDB" id="W4K8Y7"/>
<evidence type="ECO:0000313" key="2">
    <source>
        <dbReference type="Proteomes" id="UP000030671"/>
    </source>
</evidence>
<organism evidence="1 2">
    <name type="scientific">Heterobasidion irregulare (strain TC 32-1)</name>
    <dbReference type="NCBI Taxonomy" id="747525"/>
    <lineage>
        <taxon>Eukaryota</taxon>
        <taxon>Fungi</taxon>
        <taxon>Dikarya</taxon>
        <taxon>Basidiomycota</taxon>
        <taxon>Agaricomycotina</taxon>
        <taxon>Agaricomycetes</taxon>
        <taxon>Russulales</taxon>
        <taxon>Bondarzewiaceae</taxon>
        <taxon>Heterobasidion</taxon>
        <taxon>Heterobasidion annosum species complex</taxon>
    </lineage>
</organism>
<accession>W4K8Y7</accession>
<reference evidence="1 2" key="1">
    <citation type="journal article" date="2012" name="New Phytol.">
        <title>Insight into trade-off between wood decay and parasitism from the genome of a fungal forest pathogen.</title>
        <authorList>
            <person name="Olson A."/>
            <person name="Aerts A."/>
            <person name="Asiegbu F."/>
            <person name="Belbahri L."/>
            <person name="Bouzid O."/>
            <person name="Broberg A."/>
            <person name="Canback B."/>
            <person name="Coutinho P.M."/>
            <person name="Cullen D."/>
            <person name="Dalman K."/>
            <person name="Deflorio G."/>
            <person name="van Diepen L.T."/>
            <person name="Dunand C."/>
            <person name="Duplessis S."/>
            <person name="Durling M."/>
            <person name="Gonthier P."/>
            <person name="Grimwood J."/>
            <person name="Fossdal C.G."/>
            <person name="Hansson D."/>
            <person name="Henrissat B."/>
            <person name="Hietala A."/>
            <person name="Himmelstrand K."/>
            <person name="Hoffmeister D."/>
            <person name="Hogberg N."/>
            <person name="James T.Y."/>
            <person name="Karlsson M."/>
            <person name="Kohler A."/>
            <person name="Kues U."/>
            <person name="Lee Y.H."/>
            <person name="Lin Y.C."/>
            <person name="Lind M."/>
            <person name="Lindquist E."/>
            <person name="Lombard V."/>
            <person name="Lucas S."/>
            <person name="Lunden K."/>
            <person name="Morin E."/>
            <person name="Murat C."/>
            <person name="Park J."/>
            <person name="Raffaello T."/>
            <person name="Rouze P."/>
            <person name="Salamov A."/>
            <person name="Schmutz J."/>
            <person name="Solheim H."/>
            <person name="Stahlberg J."/>
            <person name="Velez H."/>
            <person name="de Vries R.P."/>
            <person name="Wiebenga A."/>
            <person name="Woodward S."/>
            <person name="Yakovlev I."/>
            <person name="Garbelotto M."/>
            <person name="Martin F."/>
            <person name="Grigoriev I.V."/>
            <person name="Stenlid J."/>
        </authorList>
    </citation>
    <scope>NUCLEOTIDE SEQUENCE [LARGE SCALE GENOMIC DNA]</scope>
    <source>
        <strain evidence="1 2">TC 32-1</strain>
    </source>
</reference>
<dbReference type="EMBL" id="KI925458">
    <property type="protein sequence ID" value="ETW82224.1"/>
    <property type="molecule type" value="Genomic_DNA"/>
</dbReference>
<name>W4K8Y7_HETIT</name>
<proteinExistence type="predicted"/>